<proteinExistence type="predicted"/>
<evidence type="ECO:0000313" key="3">
    <source>
        <dbReference type="Proteomes" id="UP000184038"/>
    </source>
</evidence>
<feature type="domain" description="Sporulation stage II protein D amidase enhancer LytB N-terminal" evidence="1">
    <location>
        <begin position="52"/>
        <end position="145"/>
    </location>
</feature>
<dbReference type="Pfam" id="PF08486">
    <property type="entry name" value="SpoIID"/>
    <property type="match status" value="1"/>
</dbReference>
<organism evidence="2 3">
    <name type="scientific">Anaerosporobacter mobilis DSM 15930</name>
    <dbReference type="NCBI Taxonomy" id="1120996"/>
    <lineage>
        <taxon>Bacteria</taxon>
        <taxon>Bacillati</taxon>
        <taxon>Bacillota</taxon>
        <taxon>Clostridia</taxon>
        <taxon>Lachnospirales</taxon>
        <taxon>Lachnospiraceae</taxon>
        <taxon>Anaerosporobacter</taxon>
    </lineage>
</organism>
<sequence>MKQKVCRLGILLLIILLIPCGITYLLSGKGSKSSGTKNDSIRIRVEENGVDKEYSLDTYIMMAMAADIPVTYELETLKAQATILRTYVYVVAKKNETNSLKADDIGLQYKALNAAKVSWGEENADQYEKKLLKAIEDTNNMVVTYNDDLIIPLFHPVSIGMTRSSKQAIGEDIAYLASVESKGDVQSTDYMKISSIPKETVVEQLKKVYPDCNVSKDSLEDDIDIEKRDEDGYIKSIQIGDESITGDEFANFFELNSTNFYIETYEDSLRFICKGKGHGLGLSQYGANFMALQGYKYDEILEYYFTQTQVVEYIQ</sequence>
<dbReference type="GO" id="GO:0030435">
    <property type="term" value="P:sporulation resulting in formation of a cellular spore"/>
    <property type="evidence" value="ECO:0007669"/>
    <property type="project" value="InterPro"/>
</dbReference>
<gene>
    <name evidence="2" type="ORF">SAMN02746066_02003</name>
</gene>
<dbReference type="STRING" id="1120996.SAMN02746066_02003"/>
<dbReference type="AlphaFoldDB" id="A0A1M7IX79"/>
<dbReference type="InterPro" id="IPR013486">
    <property type="entry name" value="SpoIID/LytB"/>
</dbReference>
<dbReference type="Proteomes" id="UP000184038">
    <property type="component" value="Unassembled WGS sequence"/>
</dbReference>
<protein>
    <submittedName>
        <fullName evidence="2">Stage II sporulation protein D</fullName>
    </submittedName>
</protein>
<evidence type="ECO:0000313" key="2">
    <source>
        <dbReference type="EMBL" id="SHM45243.1"/>
    </source>
</evidence>
<reference evidence="2 3" key="1">
    <citation type="submission" date="2016-11" db="EMBL/GenBank/DDBJ databases">
        <authorList>
            <person name="Jaros S."/>
            <person name="Januszkiewicz K."/>
            <person name="Wedrychowicz H."/>
        </authorList>
    </citation>
    <scope>NUCLEOTIDE SEQUENCE [LARGE SCALE GENOMIC DNA]</scope>
    <source>
        <strain evidence="2 3">DSM 15930</strain>
    </source>
</reference>
<evidence type="ECO:0000259" key="1">
    <source>
        <dbReference type="Pfam" id="PF08486"/>
    </source>
</evidence>
<dbReference type="RefSeq" id="WP_073286961.1">
    <property type="nucleotide sequence ID" value="NZ_FRCP01000010.1"/>
</dbReference>
<name>A0A1M7IX79_9FIRM</name>
<dbReference type="OrthoDB" id="9794671at2"/>
<accession>A0A1M7IX79</accession>
<dbReference type="NCBIfam" id="TIGR02669">
    <property type="entry name" value="SpoIID_LytB"/>
    <property type="match status" value="1"/>
</dbReference>
<dbReference type="InterPro" id="IPR013693">
    <property type="entry name" value="SpoIID/LytB_N"/>
</dbReference>
<dbReference type="EMBL" id="FRCP01000010">
    <property type="protein sequence ID" value="SHM45243.1"/>
    <property type="molecule type" value="Genomic_DNA"/>
</dbReference>
<keyword evidence="3" id="KW-1185">Reference proteome</keyword>